<evidence type="ECO:0000313" key="4">
    <source>
        <dbReference type="Proteomes" id="UP001152747"/>
    </source>
</evidence>
<evidence type="ECO:0000313" key="3">
    <source>
        <dbReference type="EMBL" id="CAI5455708.1"/>
    </source>
</evidence>
<dbReference type="Pfam" id="PF13888">
    <property type="entry name" value="MRF_C2"/>
    <property type="match status" value="1"/>
</dbReference>
<dbReference type="OrthoDB" id="27041at2759"/>
<dbReference type="GO" id="GO:0003700">
    <property type="term" value="F:DNA-binding transcription factor activity"/>
    <property type="evidence" value="ECO:0007669"/>
    <property type="project" value="TreeGrafter"/>
</dbReference>
<dbReference type="InterPro" id="IPR026932">
    <property type="entry name" value="MYRF_ICA"/>
</dbReference>
<reference evidence="3" key="1">
    <citation type="submission" date="2022-11" db="EMBL/GenBank/DDBJ databases">
        <authorList>
            <person name="Kikuchi T."/>
        </authorList>
    </citation>
    <scope>NUCLEOTIDE SEQUENCE</scope>
    <source>
        <strain evidence="3">PS1010</strain>
    </source>
</reference>
<dbReference type="InterPro" id="IPR025719">
    <property type="entry name" value="MYRF_C2"/>
</dbReference>
<dbReference type="InterPro" id="IPR051577">
    <property type="entry name" value="MRF-like"/>
</dbReference>
<dbReference type="GO" id="GO:0045893">
    <property type="term" value="P:positive regulation of DNA-templated transcription"/>
    <property type="evidence" value="ECO:0007669"/>
    <property type="project" value="TreeGrafter"/>
</dbReference>
<dbReference type="GO" id="GO:0005789">
    <property type="term" value="C:endoplasmic reticulum membrane"/>
    <property type="evidence" value="ECO:0007669"/>
    <property type="project" value="TreeGrafter"/>
</dbReference>
<dbReference type="GO" id="GO:0043565">
    <property type="term" value="F:sequence-specific DNA binding"/>
    <property type="evidence" value="ECO:0007669"/>
    <property type="project" value="TreeGrafter"/>
</dbReference>
<dbReference type="AlphaFoldDB" id="A0A9P1J4R4"/>
<comment type="caution">
    <text evidence="3">The sequence shown here is derived from an EMBL/GenBank/DDBJ whole genome shotgun (WGS) entry which is preliminary data.</text>
</comment>
<organism evidence="3 4">
    <name type="scientific">Caenorhabditis angaria</name>
    <dbReference type="NCBI Taxonomy" id="860376"/>
    <lineage>
        <taxon>Eukaryota</taxon>
        <taxon>Metazoa</taxon>
        <taxon>Ecdysozoa</taxon>
        <taxon>Nematoda</taxon>
        <taxon>Chromadorea</taxon>
        <taxon>Rhabditida</taxon>
        <taxon>Rhabditina</taxon>
        <taxon>Rhabditomorpha</taxon>
        <taxon>Rhabditoidea</taxon>
        <taxon>Rhabditidae</taxon>
        <taxon>Peloderinae</taxon>
        <taxon>Caenorhabditis</taxon>
    </lineage>
</organism>
<evidence type="ECO:0000259" key="2">
    <source>
        <dbReference type="PROSITE" id="PS51688"/>
    </source>
</evidence>
<dbReference type="Pfam" id="PF13884">
    <property type="entry name" value="Peptidase_S74"/>
    <property type="match status" value="1"/>
</dbReference>
<dbReference type="GO" id="GO:0005634">
    <property type="term" value="C:nucleus"/>
    <property type="evidence" value="ECO:0007669"/>
    <property type="project" value="TreeGrafter"/>
</dbReference>
<evidence type="ECO:0000256" key="1">
    <source>
        <dbReference type="SAM" id="Phobius"/>
    </source>
</evidence>
<protein>
    <recommendedName>
        <fullName evidence="2">Peptidase S74 domain-containing protein</fullName>
    </recommendedName>
</protein>
<feature type="transmembrane region" description="Helical" evidence="1">
    <location>
        <begin position="206"/>
        <end position="231"/>
    </location>
</feature>
<dbReference type="PROSITE" id="PS51688">
    <property type="entry name" value="ICA"/>
    <property type="match status" value="1"/>
</dbReference>
<sequence length="469" mass="53207">MYSAGPVAVGTDRAIGKLTVDGDIYTTGKLITPSDIRLKENITEREAREALDNLCKLRIVDYFYKPEVAEKWGLTEEQRKRTGVIAQELAAVLPDAVKDIGDYLTVNESRVFYETVLATQELCRLTGDLDQKIDDKVEEISQRLAKYAARKKMLSSMASNLDSKDKKSIVSQSHLSLISSVSQYKEKRRSRRASSQQQQGLCGSRWAQGTIILLVGIMAFCLLTMSGLYVLDWHNRNYGYHHVYHGSQSAEPPANMVLSPNRGVPHWQPDAPPVMPNCVSLQCKNYCCPDGEEEPDSEEFNGENSFEPVSRSTFTKREFGTGVSIQLPEYKMDIDSRYCVEKSCNKKLRVFNLFIPISKYYPNLPLEVLIKTPHTKSVSNCGYVSYFANKQCSDRKKSTMDDTIYPASSQIMENLFELDVGDYIQSAYRFRVSYIAEACFAHESNGGTYEEYNLFFYRQCNTNNNSTTF</sequence>
<dbReference type="InterPro" id="IPR030392">
    <property type="entry name" value="S74_ICA"/>
</dbReference>
<keyword evidence="1" id="KW-1133">Transmembrane helix</keyword>
<dbReference type="PANTHER" id="PTHR13029:SF18">
    <property type="entry name" value="MYELIN REGULATORY FACTOR HOMOLOG 1"/>
    <property type="match status" value="1"/>
</dbReference>
<keyword evidence="1" id="KW-0812">Transmembrane</keyword>
<gene>
    <name evidence="3" type="ORF">CAMP_LOCUS18345</name>
</gene>
<dbReference type="PANTHER" id="PTHR13029">
    <property type="match status" value="1"/>
</dbReference>
<accession>A0A9P1J4R4</accession>
<dbReference type="EMBL" id="CANHGI010000006">
    <property type="protein sequence ID" value="CAI5455708.1"/>
    <property type="molecule type" value="Genomic_DNA"/>
</dbReference>
<keyword evidence="1" id="KW-0472">Membrane</keyword>
<dbReference type="Gene3D" id="1.10.10.10">
    <property type="entry name" value="Winged helix-like DNA-binding domain superfamily/Winged helix DNA-binding domain"/>
    <property type="match status" value="1"/>
</dbReference>
<proteinExistence type="predicted"/>
<dbReference type="Pfam" id="PF13887">
    <property type="entry name" value="MYRF_ICA"/>
    <property type="match status" value="1"/>
</dbReference>
<keyword evidence="4" id="KW-1185">Reference proteome</keyword>
<dbReference type="Proteomes" id="UP001152747">
    <property type="component" value="Unassembled WGS sequence"/>
</dbReference>
<dbReference type="InterPro" id="IPR036388">
    <property type="entry name" value="WH-like_DNA-bd_sf"/>
</dbReference>
<name>A0A9P1J4R4_9PELO</name>
<feature type="domain" description="Peptidase S74" evidence="2">
    <location>
        <begin position="34"/>
        <end position="133"/>
    </location>
</feature>
<dbReference type="GO" id="GO:0016540">
    <property type="term" value="P:protein autoprocessing"/>
    <property type="evidence" value="ECO:0007669"/>
    <property type="project" value="InterPro"/>
</dbReference>